<dbReference type="EMBL" id="FNKK01000002">
    <property type="protein sequence ID" value="SDQ57845.1"/>
    <property type="molecule type" value="Genomic_DNA"/>
</dbReference>
<proteinExistence type="predicted"/>
<feature type="compositionally biased region" description="Acidic residues" evidence="1">
    <location>
        <begin position="70"/>
        <end position="79"/>
    </location>
</feature>
<evidence type="ECO:0000313" key="2">
    <source>
        <dbReference type="EMBL" id="SDQ57845.1"/>
    </source>
</evidence>
<gene>
    <name evidence="2" type="ORF">SAMN04489764_1236</name>
</gene>
<feature type="compositionally biased region" description="Low complexity" evidence="1">
    <location>
        <begin position="103"/>
        <end position="112"/>
    </location>
</feature>
<name>A0A1H1C111_9ACTN</name>
<organism evidence="2 3">
    <name type="scientific">Thermostaphylospora chromogena</name>
    <dbReference type="NCBI Taxonomy" id="35622"/>
    <lineage>
        <taxon>Bacteria</taxon>
        <taxon>Bacillati</taxon>
        <taxon>Actinomycetota</taxon>
        <taxon>Actinomycetes</taxon>
        <taxon>Streptosporangiales</taxon>
        <taxon>Thermomonosporaceae</taxon>
        <taxon>Thermostaphylospora</taxon>
    </lineage>
</organism>
<accession>A0A1H1C111</accession>
<keyword evidence="3" id="KW-1185">Reference proteome</keyword>
<evidence type="ECO:0000313" key="3">
    <source>
        <dbReference type="Proteomes" id="UP000217103"/>
    </source>
</evidence>
<dbReference type="AlphaFoldDB" id="A0A1H1C111"/>
<sequence>MTKPIQFQMYHFTQNNPRGLGQDSVPTLLRRVATTIEELGPVEVHDLIMHNEITEDGLNWPSVTVYFEYKDDEQAESEPEEHQAEAVPGARAEGAPGEQAQTAPGAHAEAVPVEPPPGPDTTAPSRADRPDLLG</sequence>
<feature type="region of interest" description="Disordered" evidence="1">
    <location>
        <begin position="70"/>
        <end position="134"/>
    </location>
</feature>
<dbReference type="STRING" id="35622.SAMN04489764_1236"/>
<protein>
    <submittedName>
        <fullName evidence="2">Uncharacterized protein</fullName>
    </submittedName>
</protein>
<dbReference type="RefSeq" id="WP_207549883.1">
    <property type="nucleotide sequence ID" value="NZ_FNKK01000002.1"/>
</dbReference>
<dbReference type="Proteomes" id="UP000217103">
    <property type="component" value="Unassembled WGS sequence"/>
</dbReference>
<evidence type="ECO:0000256" key="1">
    <source>
        <dbReference type="SAM" id="MobiDB-lite"/>
    </source>
</evidence>
<reference evidence="2 3" key="1">
    <citation type="submission" date="2016-10" db="EMBL/GenBank/DDBJ databases">
        <authorList>
            <person name="de Groot N.N."/>
        </authorList>
    </citation>
    <scope>NUCLEOTIDE SEQUENCE [LARGE SCALE GENOMIC DNA]</scope>
    <source>
        <strain evidence="2 3">DSM 43794</strain>
    </source>
</reference>